<evidence type="ECO:0000259" key="1">
    <source>
        <dbReference type="Pfam" id="PF01979"/>
    </source>
</evidence>
<keyword evidence="3" id="KW-1185">Reference proteome</keyword>
<proteinExistence type="predicted"/>
<evidence type="ECO:0000313" key="2">
    <source>
        <dbReference type="EMBL" id="MFD2461830.1"/>
    </source>
</evidence>
<dbReference type="Gene3D" id="3.20.20.140">
    <property type="entry name" value="Metal-dependent hydrolases"/>
    <property type="match status" value="1"/>
</dbReference>
<dbReference type="InterPro" id="IPR051781">
    <property type="entry name" value="Metallo-dep_Hydrolase"/>
</dbReference>
<feature type="domain" description="Amidohydrolase-related" evidence="1">
    <location>
        <begin position="58"/>
        <end position="388"/>
    </location>
</feature>
<evidence type="ECO:0000313" key="3">
    <source>
        <dbReference type="Proteomes" id="UP001597419"/>
    </source>
</evidence>
<dbReference type="SUPFAM" id="SSF51338">
    <property type="entry name" value="Composite domain of metallo-dependent hydrolases"/>
    <property type="match status" value="2"/>
</dbReference>
<dbReference type="Proteomes" id="UP001597419">
    <property type="component" value="Unassembled WGS sequence"/>
</dbReference>
<dbReference type="PANTHER" id="PTHR43135:SF3">
    <property type="entry name" value="ALPHA-D-RIBOSE 1-METHYLPHOSPHONATE 5-TRIPHOSPHATE DIPHOSPHATASE"/>
    <property type="match status" value="1"/>
</dbReference>
<reference evidence="3" key="1">
    <citation type="journal article" date="2019" name="Int. J. Syst. Evol. Microbiol.">
        <title>The Global Catalogue of Microorganisms (GCM) 10K type strain sequencing project: providing services to taxonomists for standard genome sequencing and annotation.</title>
        <authorList>
            <consortium name="The Broad Institute Genomics Platform"/>
            <consortium name="The Broad Institute Genome Sequencing Center for Infectious Disease"/>
            <person name="Wu L."/>
            <person name="Ma J."/>
        </authorList>
    </citation>
    <scope>NUCLEOTIDE SEQUENCE [LARGE SCALE GENOMIC DNA]</scope>
    <source>
        <strain evidence="3">CGMCC 4.7643</strain>
    </source>
</reference>
<dbReference type="Gene3D" id="2.30.40.10">
    <property type="entry name" value="Urease, subunit C, domain 1"/>
    <property type="match status" value="1"/>
</dbReference>
<dbReference type="PANTHER" id="PTHR43135">
    <property type="entry name" value="ALPHA-D-RIBOSE 1-METHYLPHOSPHONATE 5-TRIPHOSPHATE DIPHOSPHATASE"/>
    <property type="match status" value="1"/>
</dbReference>
<dbReference type="SUPFAM" id="SSF51556">
    <property type="entry name" value="Metallo-dependent hydrolases"/>
    <property type="match status" value="1"/>
</dbReference>
<dbReference type="Pfam" id="PF01979">
    <property type="entry name" value="Amidohydro_1"/>
    <property type="match status" value="1"/>
</dbReference>
<dbReference type="EMBL" id="JBHUKU010000014">
    <property type="protein sequence ID" value="MFD2461830.1"/>
    <property type="molecule type" value="Genomic_DNA"/>
</dbReference>
<organism evidence="2 3">
    <name type="scientific">Amycolatopsis samaneae</name>
    <dbReference type="NCBI Taxonomy" id="664691"/>
    <lineage>
        <taxon>Bacteria</taxon>
        <taxon>Bacillati</taxon>
        <taxon>Actinomycetota</taxon>
        <taxon>Actinomycetes</taxon>
        <taxon>Pseudonocardiales</taxon>
        <taxon>Pseudonocardiaceae</taxon>
        <taxon>Amycolatopsis</taxon>
    </lineage>
</organism>
<dbReference type="InterPro" id="IPR032466">
    <property type="entry name" value="Metal_Hydrolase"/>
</dbReference>
<accession>A0ABW5GLU2</accession>
<sequence length="395" mass="40939">MNGLLLSAARVLTGPAGECVEDGAVLVEDGVLRAVGPRREVERLAGPDTPRRDHPEGTILPGLIDAHVHLAFDSSADPLTAVARADPAKLLLGMAGRAQRLLSAGVTTARDLGDRDGLSVVLRDAIAAGSLAGPRILAATTPLTCPGGHCGFLGGEAGTDAEIRGQVERAAAAGADLVKVMASGGALTPGGPRMWEPQFTAAQLRLIVDHAAEHGLGVAAHAHGTDTIAHCVEAGVRTLEHCSWRVESGLRYDHDLAREIARRRIGVCRCVSGDWRLFLTQLGPNADALVDSILRMREAGVLFIAGTDAGVPGARFDDYAGMLEFFAELGFGNAEILDMATVNAAEALGLGDTGRLAAGLRADVLVVRGDPLAELAALREVSLVLTAGRAYVPAP</sequence>
<protein>
    <submittedName>
        <fullName evidence="2">Amidohydrolase family protein</fullName>
    </submittedName>
</protein>
<gene>
    <name evidence="2" type="ORF">ACFSYJ_24700</name>
</gene>
<comment type="caution">
    <text evidence="2">The sequence shown here is derived from an EMBL/GenBank/DDBJ whole genome shotgun (WGS) entry which is preliminary data.</text>
</comment>
<dbReference type="InterPro" id="IPR011059">
    <property type="entry name" value="Metal-dep_hydrolase_composite"/>
</dbReference>
<dbReference type="RefSeq" id="WP_345390780.1">
    <property type="nucleotide sequence ID" value="NZ_BAABHG010000004.1"/>
</dbReference>
<dbReference type="InterPro" id="IPR006680">
    <property type="entry name" value="Amidohydro-rel"/>
</dbReference>
<name>A0ABW5GLU2_9PSEU</name>